<name>A0A168W3X7_9BACL</name>
<comment type="similarity">
    <text evidence="2 8">Belongs to the 2-oxoacid dehydrogenase family.</text>
</comment>
<dbReference type="SUPFAM" id="SSF51230">
    <property type="entry name" value="Single hybrid motif"/>
    <property type="match status" value="1"/>
</dbReference>
<dbReference type="Pfam" id="PF00198">
    <property type="entry name" value="2-oxoacid_dh"/>
    <property type="match status" value="1"/>
</dbReference>
<organism evidence="12 13">
    <name type="scientific">Fictibacillus phosphorivorans</name>
    <dbReference type="NCBI Taxonomy" id="1221500"/>
    <lineage>
        <taxon>Bacteria</taxon>
        <taxon>Bacillati</taxon>
        <taxon>Bacillota</taxon>
        <taxon>Bacilli</taxon>
        <taxon>Bacillales</taxon>
        <taxon>Fictibacillaceae</taxon>
        <taxon>Fictibacillus</taxon>
    </lineage>
</organism>
<dbReference type="Pfam" id="PF00364">
    <property type="entry name" value="Biotin_lipoyl"/>
    <property type="match status" value="1"/>
</dbReference>
<feature type="region of interest" description="Disordered" evidence="9">
    <location>
        <begin position="163"/>
        <end position="204"/>
    </location>
</feature>
<dbReference type="EMBL" id="CP015378">
    <property type="protein sequence ID" value="ANC77795.1"/>
    <property type="molecule type" value="Genomic_DNA"/>
</dbReference>
<dbReference type="EC" id="2.3.1.-" evidence="8"/>
<dbReference type="InterPro" id="IPR004167">
    <property type="entry name" value="PSBD"/>
</dbReference>
<dbReference type="PANTHER" id="PTHR43178">
    <property type="entry name" value="DIHYDROLIPOAMIDE ACETYLTRANSFERASE COMPONENT OF PYRUVATE DEHYDROGENASE COMPLEX"/>
    <property type="match status" value="1"/>
</dbReference>
<dbReference type="GO" id="GO:0005737">
    <property type="term" value="C:cytoplasm"/>
    <property type="evidence" value="ECO:0007669"/>
    <property type="project" value="TreeGrafter"/>
</dbReference>
<gene>
    <name evidence="12" type="ORF">ABE65_013700</name>
</gene>
<feature type="compositionally biased region" description="Low complexity" evidence="9">
    <location>
        <begin position="178"/>
        <end position="191"/>
    </location>
</feature>
<dbReference type="CDD" id="cd06849">
    <property type="entry name" value="lipoyl_domain"/>
    <property type="match status" value="1"/>
</dbReference>
<dbReference type="InterPro" id="IPR036625">
    <property type="entry name" value="E3-bd_dom_sf"/>
</dbReference>
<evidence type="ECO:0000313" key="13">
    <source>
        <dbReference type="Proteomes" id="UP000076623"/>
    </source>
</evidence>
<comment type="cofactor">
    <cofactor evidence="1 8">
        <name>(R)-lipoate</name>
        <dbReference type="ChEBI" id="CHEBI:83088"/>
    </cofactor>
</comment>
<protein>
    <recommendedName>
        <fullName evidence="8">Dihydrolipoamide acetyltransferase component of pyruvate dehydrogenase complex</fullName>
        <ecNumber evidence="8">2.3.1.-</ecNumber>
    </recommendedName>
</protein>
<dbReference type="FunFam" id="3.30.559.10:FF:000007">
    <property type="entry name" value="Dihydrolipoamide acetyltransferase component of pyruvate dehydrogenase complex"/>
    <property type="match status" value="1"/>
</dbReference>
<evidence type="ECO:0000259" key="11">
    <source>
        <dbReference type="PROSITE" id="PS51826"/>
    </source>
</evidence>
<feature type="domain" description="Peripheral subunit-binding (PSBD)" evidence="11">
    <location>
        <begin position="126"/>
        <end position="163"/>
    </location>
</feature>
<proteinExistence type="inferred from homology"/>
<dbReference type="FunFam" id="2.40.50.100:FF:000023">
    <property type="entry name" value="Dihydrolipoamide acetyltransferase component of pyruvate dehydrogenase complex"/>
    <property type="match status" value="1"/>
</dbReference>
<keyword evidence="13" id="KW-1185">Reference proteome</keyword>
<evidence type="ECO:0000256" key="3">
    <source>
        <dbReference type="ARBA" id="ARBA00022679"/>
    </source>
</evidence>
<keyword evidence="6 8" id="KW-0012">Acyltransferase</keyword>
<dbReference type="InterPro" id="IPR000089">
    <property type="entry name" value="Biotin_lipoyl"/>
</dbReference>
<dbReference type="GO" id="GO:0004742">
    <property type="term" value="F:dihydrolipoyllysine-residue acetyltransferase activity"/>
    <property type="evidence" value="ECO:0007669"/>
    <property type="project" value="UniProtKB-EC"/>
</dbReference>
<dbReference type="PROSITE" id="PS50968">
    <property type="entry name" value="BIOTINYL_LIPOYL"/>
    <property type="match status" value="1"/>
</dbReference>
<feature type="compositionally biased region" description="Low complexity" evidence="9">
    <location>
        <begin position="87"/>
        <end position="103"/>
    </location>
</feature>
<dbReference type="KEGG" id="fpn:ABE65_013700"/>
<dbReference type="STRING" id="1221500.ABE65_013700"/>
<evidence type="ECO:0000256" key="1">
    <source>
        <dbReference type="ARBA" id="ARBA00001938"/>
    </source>
</evidence>
<evidence type="ECO:0000256" key="7">
    <source>
        <dbReference type="ARBA" id="ARBA00048370"/>
    </source>
</evidence>
<evidence type="ECO:0000256" key="8">
    <source>
        <dbReference type="RuleBase" id="RU003423"/>
    </source>
</evidence>
<dbReference type="PROSITE" id="PS51826">
    <property type="entry name" value="PSBD"/>
    <property type="match status" value="1"/>
</dbReference>
<accession>A0A168W3X7</accession>
<evidence type="ECO:0000256" key="5">
    <source>
        <dbReference type="ARBA" id="ARBA00022823"/>
    </source>
</evidence>
<dbReference type="Gene3D" id="3.30.559.10">
    <property type="entry name" value="Chloramphenicol acetyltransferase-like domain"/>
    <property type="match status" value="1"/>
</dbReference>
<dbReference type="GO" id="GO:0031405">
    <property type="term" value="F:lipoic acid binding"/>
    <property type="evidence" value="ECO:0007669"/>
    <property type="project" value="TreeGrafter"/>
</dbReference>
<evidence type="ECO:0000256" key="4">
    <source>
        <dbReference type="ARBA" id="ARBA00022737"/>
    </source>
</evidence>
<dbReference type="Pfam" id="PF02817">
    <property type="entry name" value="E3_binding"/>
    <property type="match status" value="1"/>
</dbReference>
<dbReference type="InterPro" id="IPR001078">
    <property type="entry name" value="2-oxoacid_DH_actylTfrase"/>
</dbReference>
<keyword evidence="3 8" id="KW-0808">Transferase</keyword>
<feature type="domain" description="Lipoyl-binding" evidence="10">
    <location>
        <begin position="3"/>
        <end position="78"/>
    </location>
</feature>
<dbReference type="InterPro" id="IPR050743">
    <property type="entry name" value="2-oxoacid_DH_E2_comp"/>
</dbReference>
<dbReference type="PANTHER" id="PTHR43178:SF5">
    <property type="entry name" value="LIPOAMIDE ACYLTRANSFERASE COMPONENT OF BRANCHED-CHAIN ALPHA-KETO ACID DEHYDROGENASE COMPLEX, MITOCHONDRIAL"/>
    <property type="match status" value="1"/>
</dbReference>
<dbReference type="Gene3D" id="2.40.50.100">
    <property type="match status" value="1"/>
</dbReference>
<sequence>MATEKITMPQLGESVTEGTISKWLVQPGDTVKKYDPLAEVMTDKVNAEVPSSFSGTIKELVAGEGDTLSVGELICYIETEGEGGGSATAASSSTEKPAETASTPTESSQTGAAKPAANVDRAARGRFSPAVVRMASEHGIDLDQVEGSGQSGRITRKDLQKIIDSGQIPTKGNKPATEEVSSAAPVSSQSQETATPQQPSAPALKPVAIDTVPGDIEIPVSGIRKAIAQNMVRSKHEAPHAWTMVEVDVTNLVEYRNSVKGDFKTKEGYNLTFLPFFIKAVVESLKEFPQINSMWAGDKIIQKKDINISIAVATDDALYVPVIKHADEKSIKGIARDVKELADKVRTNKLAGDDMKGGTFTVNNTGSFGSVMSTPIINYPQAAILSVESIVKRPVVMNNGMIAVRDMVNLCLSLDHRVLDGLVCGRFLAAVKARLESMTKENTSIY</sequence>
<evidence type="ECO:0000259" key="10">
    <source>
        <dbReference type="PROSITE" id="PS50968"/>
    </source>
</evidence>
<dbReference type="InterPro" id="IPR003016">
    <property type="entry name" value="2-oxoA_DH_lipoyl-BS"/>
</dbReference>
<dbReference type="Gene3D" id="4.10.320.10">
    <property type="entry name" value="E3-binding domain"/>
    <property type="match status" value="1"/>
</dbReference>
<evidence type="ECO:0000256" key="9">
    <source>
        <dbReference type="SAM" id="MobiDB-lite"/>
    </source>
</evidence>
<dbReference type="InterPro" id="IPR023213">
    <property type="entry name" value="CAT-like_dom_sf"/>
</dbReference>
<feature type="region of interest" description="Disordered" evidence="9">
    <location>
        <begin position="82"/>
        <end position="121"/>
    </location>
</feature>
<evidence type="ECO:0000256" key="2">
    <source>
        <dbReference type="ARBA" id="ARBA00007317"/>
    </source>
</evidence>
<reference evidence="12 13" key="1">
    <citation type="submission" date="2016-04" db="EMBL/GenBank/DDBJ databases">
        <title>Complete genome sequence of Fictibacillus phosphorivorans G25-29, a strain toxic to nematodes.</title>
        <authorList>
            <person name="Zheng Z."/>
        </authorList>
    </citation>
    <scope>NUCLEOTIDE SEQUENCE [LARGE SCALE GENOMIC DNA]</scope>
    <source>
        <strain evidence="12 13">G25-29</strain>
    </source>
</reference>
<dbReference type="AlphaFoldDB" id="A0A168W3X7"/>
<keyword evidence="5 8" id="KW-0450">Lipoyl</keyword>
<keyword evidence="4" id="KW-0677">Repeat</keyword>
<dbReference type="PROSITE" id="PS00189">
    <property type="entry name" value="LIPOYL"/>
    <property type="match status" value="1"/>
</dbReference>
<dbReference type="Proteomes" id="UP000076623">
    <property type="component" value="Chromosome"/>
</dbReference>
<dbReference type="SUPFAM" id="SSF52777">
    <property type="entry name" value="CoA-dependent acyltransferases"/>
    <property type="match status" value="1"/>
</dbReference>
<dbReference type="RefSeq" id="WP_066395976.1">
    <property type="nucleotide sequence ID" value="NZ_CP015378.1"/>
</dbReference>
<dbReference type="SUPFAM" id="SSF47005">
    <property type="entry name" value="Peripheral subunit-binding domain of 2-oxo acid dehydrogenase complex"/>
    <property type="match status" value="1"/>
</dbReference>
<dbReference type="InterPro" id="IPR011053">
    <property type="entry name" value="Single_hybrid_motif"/>
</dbReference>
<comment type="catalytic activity">
    <reaction evidence="7">
        <text>N(6)-[(R)-dihydrolipoyl]-L-lysyl-[protein] + acetyl-CoA = N(6)-[(R)-S(8)-acetyldihydrolipoyl]-L-lysyl-[protein] + CoA</text>
        <dbReference type="Rhea" id="RHEA:17017"/>
        <dbReference type="Rhea" id="RHEA-COMP:10475"/>
        <dbReference type="Rhea" id="RHEA-COMP:10478"/>
        <dbReference type="ChEBI" id="CHEBI:57287"/>
        <dbReference type="ChEBI" id="CHEBI:57288"/>
        <dbReference type="ChEBI" id="CHEBI:83100"/>
        <dbReference type="ChEBI" id="CHEBI:83111"/>
        <dbReference type="EC" id="2.3.1.12"/>
    </reaction>
</comment>
<evidence type="ECO:0000313" key="12">
    <source>
        <dbReference type="EMBL" id="ANC77795.1"/>
    </source>
</evidence>
<evidence type="ECO:0000256" key="6">
    <source>
        <dbReference type="ARBA" id="ARBA00023315"/>
    </source>
</evidence>